<feature type="region of interest" description="Disordered" evidence="3">
    <location>
        <begin position="224"/>
        <end position="384"/>
    </location>
</feature>
<dbReference type="Pfam" id="PF04082">
    <property type="entry name" value="Fungal_trans"/>
    <property type="match status" value="1"/>
</dbReference>
<comment type="subcellular location">
    <subcellularLocation>
        <location evidence="1">Nucleus</location>
    </subcellularLocation>
</comment>
<evidence type="ECO:0000256" key="2">
    <source>
        <dbReference type="ARBA" id="ARBA00023242"/>
    </source>
</evidence>
<evidence type="ECO:0000313" key="5">
    <source>
        <dbReference type="EMBL" id="EGX94740.1"/>
    </source>
</evidence>
<dbReference type="InterPro" id="IPR007219">
    <property type="entry name" value="XnlR_reg_dom"/>
</dbReference>
<name>G3J8A1_CORMM</name>
<keyword evidence="2" id="KW-0539">Nucleus</keyword>
<evidence type="ECO:0000313" key="6">
    <source>
        <dbReference type="Proteomes" id="UP000001610"/>
    </source>
</evidence>
<dbReference type="RefSeq" id="XP_006668226.1">
    <property type="nucleotide sequence ID" value="XM_006668163.1"/>
</dbReference>
<organism evidence="5 6">
    <name type="scientific">Cordyceps militaris (strain CM01)</name>
    <name type="common">Caterpillar fungus</name>
    <dbReference type="NCBI Taxonomy" id="983644"/>
    <lineage>
        <taxon>Eukaryota</taxon>
        <taxon>Fungi</taxon>
        <taxon>Dikarya</taxon>
        <taxon>Ascomycota</taxon>
        <taxon>Pezizomycotina</taxon>
        <taxon>Sordariomycetes</taxon>
        <taxon>Hypocreomycetidae</taxon>
        <taxon>Hypocreales</taxon>
        <taxon>Cordycipitaceae</taxon>
        <taxon>Cordyceps</taxon>
    </lineage>
</organism>
<dbReference type="KEGG" id="cmt:CCM_03011"/>
<feature type="domain" description="Xylanolytic transcriptional activator regulatory" evidence="4">
    <location>
        <begin position="562"/>
        <end position="636"/>
    </location>
</feature>
<feature type="compositionally biased region" description="Polar residues" evidence="3">
    <location>
        <begin position="24"/>
        <end position="35"/>
    </location>
</feature>
<evidence type="ECO:0000259" key="4">
    <source>
        <dbReference type="SMART" id="SM00906"/>
    </source>
</evidence>
<dbReference type="SMART" id="SM00906">
    <property type="entry name" value="Fungal_trans"/>
    <property type="match status" value="1"/>
</dbReference>
<dbReference type="GO" id="GO:0003677">
    <property type="term" value="F:DNA binding"/>
    <property type="evidence" value="ECO:0007669"/>
    <property type="project" value="InterPro"/>
</dbReference>
<feature type="compositionally biased region" description="Basic and acidic residues" evidence="3">
    <location>
        <begin position="294"/>
        <end position="317"/>
    </location>
</feature>
<dbReference type="GO" id="GO:0008270">
    <property type="term" value="F:zinc ion binding"/>
    <property type="evidence" value="ECO:0007669"/>
    <property type="project" value="InterPro"/>
</dbReference>
<protein>
    <submittedName>
        <fullName evidence="5">Zn(II)2Cys6 transcription factor</fullName>
    </submittedName>
</protein>
<dbReference type="PANTHER" id="PTHR31001">
    <property type="entry name" value="UNCHARACTERIZED TRANSCRIPTIONAL REGULATORY PROTEIN"/>
    <property type="match status" value="1"/>
</dbReference>
<dbReference type="GO" id="GO:0005634">
    <property type="term" value="C:nucleus"/>
    <property type="evidence" value="ECO:0007669"/>
    <property type="project" value="UniProtKB-SubCell"/>
</dbReference>
<feature type="compositionally biased region" description="Polar residues" evidence="3">
    <location>
        <begin position="261"/>
        <end position="272"/>
    </location>
</feature>
<dbReference type="InterPro" id="IPR050613">
    <property type="entry name" value="Sec_Metabolite_Reg"/>
</dbReference>
<dbReference type="PANTHER" id="PTHR31001:SF81">
    <property type="entry name" value="ZN(II)2CYS6 TRANSCRIPTION FACTOR"/>
    <property type="match status" value="1"/>
</dbReference>
<evidence type="ECO:0000256" key="3">
    <source>
        <dbReference type="SAM" id="MobiDB-lite"/>
    </source>
</evidence>
<evidence type="ECO:0000256" key="1">
    <source>
        <dbReference type="ARBA" id="ARBA00004123"/>
    </source>
</evidence>
<dbReference type="OrthoDB" id="2406834at2759"/>
<feature type="compositionally biased region" description="Basic and acidic residues" evidence="3">
    <location>
        <begin position="36"/>
        <end position="46"/>
    </location>
</feature>
<gene>
    <name evidence="5" type="ORF">CCM_03011</name>
</gene>
<dbReference type="EMBL" id="JH126400">
    <property type="protein sequence ID" value="EGX94740.1"/>
    <property type="molecule type" value="Genomic_DNA"/>
</dbReference>
<dbReference type="CDD" id="cd12148">
    <property type="entry name" value="fungal_TF_MHR"/>
    <property type="match status" value="1"/>
</dbReference>
<reference evidence="5 6" key="1">
    <citation type="journal article" date="2011" name="Genome Biol.">
        <title>Genome sequence of the insect pathogenic fungus Cordyceps militaris, a valued traditional Chinese medicine.</title>
        <authorList>
            <person name="Zheng P."/>
            <person name="Xia Y."/>
            <person name="Xiao G."/>
            <person name="Xiong C."/>
            <person name="Hu X."/>
            <person name="Zhang S."/>
            <person name="Zheng H."/>
            <person name="Huang Y."/>
            <person name="Zhou Y."/>
            <person name="Wang S."/>
            <person name="Zhao G.P."/>
            <person name="Liu X."/>
            <person name="St Leger R.J."/>
            <person name="Wang C."/>
        </authorList>
    </citation>
    <scope>NUCLEOTIDE SEQUENCE [LARGE SCALE GENOMIC DNA]</scope>
    <source>
        <strain evidence="5 6">CM01</strain>
    </source>
</reference>
<accession>G3J8A1</accession>
<dbReference type="VEuPathDB" id="FungiDB:CCM_03011"/>
<dbReference type="InParanoid" id="G3J8A1"/>
<sequence>MNDGSVVMQTREKNEAGGEGSGPVHSSGTKASSDASDARHGQDDRKGLAHFPDPCLACNLPALACMGRAIQPIKRLGGRQTRQTHCQAFLGSLLKAWELGLMGRGDGWIMALGPLPASFQRLSLQNPLLDRNCPQDLLHFLNGVTRGHHPSIFPALQPCSRWAKSLEPSPARLAPGTHLSSAPQPWAVSRPVTPSPTPTMNAPPRHLPPPIAIAQQAGRLAPLSFLGSPDHRTRVQHPPPPPPAPILRSPGHDRLVVGNHAHSTASPPTRHNASLHHHSASYHGHAPPPMQSPHDMRDYSDERRDYHDDRREFHDETESFTGDGPAKKKQKRNKPTLSCHECVERKTKTTRSASTGRRMTKAPKKKPGNEGRGNIPNIADRYAANGDGPSRGALALSTGLMSNVPYSKSSSSNVFGIGSEHPFANYWTCEGGLMEVISVLPEKQQADILINRYFECVDPVYPMIHRLTFYADYEEFWRMSGKQKQEMDAAYIAQIFVMIALGTQFVTSTTPKERKQQAEFFASASNQALRMSSYLSIASLRSIQAMVLMTYFLINDNHASDGWAFAGILIRQAYAMGLHRDPNIVTPDASPFEKQQRRKVWQAVLLQDTFLTVLLSLPPSATHTDVSVDDLNDHGSSIASSDPTDTAYIRGSWTLANLVQETICSPRSLDLPICSTGRHKSKLVADFRAVYRSFPDVFRSWDADSLTGMAQTNKRVVRQTLFLTSNYFHNLMLVHASESPDVPVNIRGTLEAAHDAIGAFFMLFSLLEAEARVWWVFNHRAFLEAVCIGNVLREALREPGGKETLARDPLFVRAKADITRMIEILQLMIDDSEVAHTRIEVLSSYLTLE</sequence>
<feature type="region of interest" description="Disordered" evidence="3">
    <location>
        <begin position="174"/>
        <end position="201"/>
    </location>
</feature>
<dbReference type="GO" id="GO:0006351">
    <property type="term" value="P:DNA-templated transcription"/>
    <property type="evidence" value="ECO:0007669"/>
    <property type="project" value="InterPro"/>
</dbReference>
<dbReference type="GeneID" id="18165038"/>
<proteinExistence type="predicted"/>
<dbReference type="Proteomes" id="UP000001610">
    <property type="component" value="Unassembled WGS sequence"/>
</dbReference>
<dbReference type="HOGENOM" id="CLU_017004_1_0_1"/>
<dbReference type="OMA" id="HADYERF"/>
<dbReference type="AlphaFoldDB" id="G3J8A1"/>
<feature type="region of interest" description="Disordered" evidence="3">
    <location>
        <begin position="1"/>
        <end position="46"/>
    </location>
</feature>
<keyword evidence="6" id="KW-1185">Reference proteome</keyword>
<dbReference type="eggNOG" id="ENOG502S5V9">
    <property type="taxonomic scope" value="Eukaryota"/>
</dbReference>